<dbReference type="Pfam" id="PF13307">
    <property type="entry name" value="Helicase_C_2"/>
    <property type="match status" value="1"/>
</dbReference>
<dbReference type="RefSeq" id="WP_126806076.1">
    <property type="nucleotide sequence ID" value="NZ_NGKA01000001.1"/>
</dbReference>
<evidence type="ECO:0000256" key="3">
    <source>
        <dbReference type="ARBA" id="ARBA00022705"/>
    </source>
</evidence>
<dbReference type="SMART" id="SM00491">
    <property type="entry name" value="HELICc2"/>
    <property type="match status" value="1"/>
</dbReference>
<feature type="domain" description="Helicase C-terminal" evidence="13">
    <location>
        <begin position="738"/>
        <end position="920"/>
    </location>
</feature>
<dbReference type="SUPFAM" id="SSF52540">
    <property type="entry name" value="P-loop containing nucleoside triphosphate hydrolases"/>
    <property type="match status" value="1"/>
</dbReference>
<evidence type="ECO:0000256" key="5">
    <source>
        <dbReference type="ARBA" id="ARBA00022741"/>
    </source>
</evidence>
<feature type="domain" description="Helicase ATP-binding" evidence="12">
    <location>
        <begin position="247"/>
        <end position="536"/>
    </location>
</feature>
<dbReference type="GO" id="GO:0003678">
    <property type="term" value="F:DNA helicase activity"/>
    <property type="evidence" value="ECO:0007669"/>
    <property type="project" value="TreeGrafter"/>
</dbReference>
<dbReference type="NCBIfam" id="TIGR01407">
    <property type="entry name" value="dinG_rel"/>
    <property type="match status" value="1"/>
</dbReference>
<dbReference type="PROSITE" id="PS51194">
    <property type="entry name" value="HELICASE_CTER"/>
    <property type="match status" value="1"/>
</dbReference>
<dbReference type="GO" id="GO:0006260">
    <property type="term" value="P:DNA replication"/>
    <property type="evidence" value="ECO:0007669"/>
    <property type="project" value="UniProtKB-KW"/>
</dbReference>
<dbReference type="GO" id="GO:0016818">
    <property type="term" value="F:hydrolase activity, acting on acid anhydrides, in phosphorus-containing anhydrides"/>
    <property type="evidence" value="ECO:0007669"/>
    <property type="project" value="InterPro"/>
</dbReference>
<dbReference type="FunFam" id="3.30.420.10:FF:000045">
    <property type="entry name" value="3'-5' exonuclease DinG"/>
    <property type="match status" value="1"/>
</dbReference>
<dbReference type="InterPro" id="IPR013520">
    <property type="entry name" value="Ribonucl_H"/>
</dbReference>
<dbReference type="GO" id="GO:0003677">
    <property type="term" value="F:DNA binding"/>
    <property type="evidence" value="ECO:0007669"/>
    <property type="project" value="InterPro"/>
</dbReference>
<dbReference type="Proteomes" id="UP000287605">
    <property type="component" value="Unassembled WGS sequence"/>
</dbReference>
<evidence type="ECO:0000256" key="9">
    <source>
        <dbReference type="ARBA" id="ARBA00022932"/>
    </source>
</evidence>
<keyword evidence="3" id="KW-0235">DNA replication</keyword>
<sequence length="923" mass="106345">MKQHSVYAVVDIETTGTSVQMDRIIQIGCVFIQDGEVIDRFVTDLNPRIKLSKQIESLTHISNEQLANAPYFEDIAAKLFELLKDTVFVAHNIFFDYQFLSAEFERAGFPGMMMPGMDTVELAQIFIPTLPSYRLSDIADQFDFSHDRPHQADSDAFVTGQLFMMIQEEIRKIPLVTLEKIISLADVLAMETRDFLMLQLEIIQKHLPPLREDVQVVHGLALKKKVDLVGQYPAKPAGEFPRNREGKEAVYGEFLDYRESQGQMMNDIFDFFTSTNFDVKNLSIESPTGSGKTFAYLFPLSYKATVDNPLIVSTISIVLENQLLKEAVPLVNKVNPDCLQATVIKSSKYFIDLTKFAATLANPLKQKQYALYQMRCLVWLLETDTGDMSELNLSNLDHVFFSHVRHLGEKYVTESSPYYDEDFWLFLKKKVRQSNVLIVNHAFLIKETFREFPWLPASEHLIIDEAHHFPEIAERLGYRHLNFLQLKSSLFKLIHFHEQEPEWKKITKDQGWPLKNKLLERTALETINVLEIVQDDIIETALIDSAHQFDDEILLTSESLDNLPIYLNQDIFRLNRLLQDLVNLIAQGQDYITEELDKWLISEQLTLQNWQSLGENLIENYHFIDSFLTSSEEQSVRWLKIEEKQQNVYLYTSEFLPSSADSSAWYDRYDKILFTGGTLKIGNDTQYLAKNLGIDSMPFIQFPTLFDFSTQARFYVPEESLSFSDLSSAYYEKYLIDSVLSFALNIPVKMLVLFTSHEMLQNVYHGIQPKLLNHNIEVLGQGLSGSRERIMKRFTGQGRKVLLGADSFWEGIDLPGDALQLIVVARLPFESPERPFVKEKLKFLQQQGMDGFQQYSLPKAVLRLRQGIGRLLRTKEDRGAVVMMDPRIVKARYAKKIQSALPEGLSLTEQSFENILKDLKNFL</sequence>
<keyword evidence="7 10" id="KW-0269">Exonuclease</keyword>
<dbReference type="Pfam" id="PF00929">
    <property type="entry name" value="RNase_T"/>
    <property type="match status" value="1"/>
</dbReference>
<name>A0A430B5K1_9ENTE</name>
<keyword evidence="2" id="KW-0548">Nucleotidyltransferase</keyword>
<dbReference type="AlphaFoldDB" id="A0A430B5K1"/>
<evidence type="ECO:0000256" key="7">
    <source>
        <dbReference type="ARBA" id="ARBA00022839"/>
    </source>
</evidence>
<dbReference type="PANTHER" id="PTHR11472:SF34">
    <property type="entry name" value="REGULATOR OF TELOMERE ELONGATION HELICASE 1"/>
    <property type="match status" value="1"/>
</dbReference>
<evidence type="ECO:0000256" key="2">
    <source>
        <dbReference type="ARBA" id="ARBA00022695"/>
    </source>
</evidence>
<dbReference type="InterPro" id="IPR001650">
    <property type="entry name" value="Helicase_C-like"/>
</dbReference>
<evidence type="ECO:0000313" key="14">
    <source>
        <dbReference type="EMBL" id="RSU15557.1"/>
    </source>
</evidence>
<evidence type="ECO:0000256" key="6">
    <source>
        <dbReference type="ARBA" id="ARBA00022801"/>
    </source>
</evidence>
<dbReference type="InterPro" id="IPR036397">
    <property type="entry name" value="RNaseH_sf"/>
</dbReference>
<dbReference type="GO" id="GO:0008408">
    <property type="term" value="F:3'-5' exonuclease activity"/>
    <property type="evidence" value="ECO:0007669"/>
    <property type="project" value="UniProtKB-UniRule"/>
</dbReference>
<evidence type="ECO:0000259" key="13">
    <source>
        <dbReference type="PROSITE" id="PS51194"/>
    </source>
</evidence>
<keyword evidence="8 10" id="KW-0067">ATP-binding</keyword>
<comment type="caution">
    <text evidence="10">Lacks conserved residue(s) required for the propagation of feature annotation.</text>
</comment>
<dbReference type="HAMAP" id="MF_02206">
    <property type="entry name" value="DinG_exonucl"/>
    <property type="match status" value="1"/>
</dbReference>
<dbReference type="InterPro" id="IPR006310">
    <property type="entry name" value="DinG"/>
</dbReference>
<dbReference type="EMBL" id="NGKA01000001">
    <property type="protein sequence ID" value="RSU15557.1"/>
    <property type="molecule type" value="Genomic_DNA"/>
</dbReference>
<accession>A0A430B5K1</accession>
<dbReference type="Gene3D" id="3.40.50.300">
    <property type="entry name" value="P-loop containing nucleotide triphosphate hydrolases"/>
    <property type="match status" value="2"/>
</dbReference>
<dbReference type="InterPro" id="IPR045028">
    <property type="entry name" value="DinG/Rad3-like"/>
</dbReference>
<dbReference type="OrthoDB" id="9803913at2"/>
<dbReference type="Gene3D" id="3.30.420.10">
    <property type="entry name" value="Ribonuclease H-like superfamily/Ribonuclease H"/>
    <property type="match status" value="1"/>
</dbReference>
<evidence type="ECO:0000259" key="12">
    <source>
        <dbReference type="PROSITE" id="PS51193"/>
    </source>
</evidence>
<dbReference type="SUPFAM" id="SSF53098">
    <property type="entry name" value="Ribonuclease H-like"/>
    <property type="match status" value="1"/>
</dbReference>
<keyword evidence="4 10" id="KW-0540">Nuclease</keyword>
<dbReference type="GO" id="GO:0003887">
    <property type="term" value="F:DNA-directed DNA polymerase activity"/>
    <property type="evidence" value="ECO:0007669"/>
    <property type="project" value="UniProtKB-KW"/>
</dbReference>
<keyword evidence="9" id="KW-0239">DNA-directed DNA polymerase</keyword>
<dbReference type="InterPro" id="IPR012337">
    <property type="entry name" value="RNaseH-like_sf"/>
</dbReference>
<keyword evidence="6 10" id="KW-0378">Hydrolase</keyword>
<comment type="caution">
    <text evidence="14">The sequence shown here is derived from an EMBL/GenBank/DDBJ whole genome shotgun (WGS) entry which is preliminary data.</text>
</comment>
<organism evidence="14 15">
    <name type="scientific">Vagococcus elongatus</name>
    <dbReference type="NCBI Taxonomy" id="180344"/>
    <lineage>
        <taxon>Bacteria</taxon>
        <taxon>Bacillati</taxon>
        <taxon>Bacillota</taxon>
        <taxon>Bacilli</taxon>
        <taxon>Lactobacillales</taxon>
        <taxon>Enterococcaceae</taxon>
        <taxon>Vagococcus</taxon>
    </lineage>
</organism>
<comment type="function">
    <text evidence="10 11">3'-5' exonuclease.</text>
</comment>
<keyword evidence="15" id="KW-1185">Reference proteome</keyword>
<dbReference type="InterPro" id="IPR014013">
    <property type="entry name" value="Helic_SF1/SF2_ATP-bd_DinG/Rad3"/>
</dbReference>
<keyword evidence="1" id="KW-0808">Transferase</keyword>
<dbReference type="InterPro" id="IPR027417">
    <property type="entry name" value="P-loop_NTPase"/>
</dbReference>
<dbReference type="EC" id="3.1.-.-" evidence="10 11"/>
<dbReference type="PROSITE" id="PS51193">
    <property type="entry name" value="HELICASE_ATP_BIND_2"/>
    <property type="match status" value="1"/>
</dbReference>
<gene>
    <name evidence="10 11" type="primary">dinG</name>
    <name evidence="14" type="ORF">CBF29_00330</name>
</gene>
<comment type="similarity">
    <text evidence="10 11">Belongs to the helicase family. DinG subfamily. Type 2 sub-subfamily.</text>
</comment>
<dbReference type="NCBIfam" id="TIGR00573">
    <property type="entry name" value="dnaq"/>
    <property type="match status" value="1"/>
</dbReference>
<proteinExistence type="inferred from homology"/>
<evidence type="ECO:0000256" key="10">
    <source>
        <dbReference type="HAMAP-Rule" id="MF_02206"/>
    </source>
</evidence>
<evidence type="ECO:0000256" key="1">
    <source>
        <dbReference type="ARBA" id="ARBA00022679"/>
    </source>
</evidence>
<dbReference type="SMART" id="SM00479">
    <property type="entry name" value="EXOIII"/>
    <property type="match status" value="1"/>
</dbReference>
<dbReference type="PANTHER" id="PTHR11472">
    <property type="entry name" value="DNA REPAIR DEAD HELICASE RAD3/XP-D SUBFAMILY MEMBER"/>
    <property type="match status" value="1"/>
</dbReference>
<dbReference type="CDD" id="cd06127">
    <property type="entry name" value="DEDDh"/>
    <property type="match status" value="1"/>
</dbReference>
<evidence type="ECO:0000313" key="15">
    <source>
        <dbReference type="Proteomes" id="UP000287605"/>
    </source>
</evidence>
<evidence type="ECO:0000256" key="11">
    <source>
        <dbReference type="RuleBase" id="RU364106"/>
    </source>
</evidence>
<dbReference type="InterPro" id="IPR006054">
    <property type="entry name" value="DnaQ"/>
</dbReference>
<dbReference type="GO" id="GO:0005524">
    <property type="term" value="F:ATP binding"/>
    <property type="evidence" value="ECO:0007669"/>
    <property type="project" value="UniProtKB-UniRule"/>
</dbReference>
<reference evidence="14 15" key="1">
    <citation type="submission" date="2017-05" db="EMBL/GenBank/DDBJ databases">
        <title>Vagococcus spp. assemblies.</title>
        <authorList>
            <person name="Gulvik C.A."/>
        </authorList>
    </citation>
    <scope>NUCLEOTIDE SEQUENCE [LARGE SCALE GENOMIC DNA]</scope>
    <source>
        <strain evidence="14 15">CCUG 51432</strain>
    </source>
</reference>
<feature type="short sequence motif" description="DEAH box" evidence="10">
    <location>
        <begin position="464"/>
        <end position="467"/>
    </location>
</feature>
<keyword evidence="5 10" id="KW-0547">Nucleotide-binding</keyword>
<evidence type="ECO:0000256" key="4">
    <source>
        <dbReference type="ARBA" id="ARBA00022722"/>
    </source>
</evidence>
<protein>
    <recommendedName>
        <fullName evidence="10 11">3'-5' exonuclease DinG</fullName>
        <ecNumber evidence="10 11">3.1.-.-</ecNumber>
    </recommendedName>
</protein>
<dbReference type="InterPro" id="IPR006555">
    <property type="entry name" value="ATP-dep_Helicase_C"/>
</dbReference>
<evidence type="ECO:0000256" key="8">
    <source>
        <dbReference type="ARBA" id="ARBA00022840"/>
    </source>
</evidence>